<evidence type="ECO:0000256" key="3">
    <source>
        <dbReference type="ARBA" id="ARBA00004906"/>
    </source>
</evidence>
<dbReference type="InterPro" id="IPR017907">
    <property type="entry name" value="Znf_RING_CS"/>
</dbReference>
<feature type="region of interest" description="Disordered" evidence="18">
    <location>
        <begin position="254"/>
        <end position="305"/>
    </location>
</feature>
<dbReference type="FunFam" id="3.30.40.10:FF:000172">
    <property type="entry name" value="E3 ubiquitin-protein ligase RAD18"/>
    <property type="match status" value="1"/>
</dbReference>
<dbReference type="PROSITE" id="PS50089">
    <property type="entry name" value="ZF_RING_2"/>
    <property type="match status" value="1"/>
</dbReference>
<dbReference type="InterPro" id="IPR039577">
    <property type="entry name" value="Rad18"/>
</dbReference>
<comment type="catalytic activity">
    <reaction evidence="1 17">
        <text>S-ubiquitinyl-[E2 ubiquitin-conjugating enzyme]-L-cysteine + [acceptor protein]-L-lysine = [E2 ubiquitin-conjugating enzyme]-L-cysteine + N(6)-ubiquitinyl-[acceptor protein]-L-lysine.</text>
        <dbReference type="EC" id="2.3.2.27"/>
    </reaction>
</comment>
<evidence type="ECO:0000256" key="10">
    <source>
        <dbReference type="ARBA" id="ARBA00022771"/>
    </source>
</evidence>
<dbReference type="PANTHER" id="PTHR14134:SF2">
    <property type="entry name" value="E3 UBIQUITIN-PROTEIN LIGASE RAD18"/>
    <property type="match status" value="1"/>
</dbReference>
<dbReference type="GO" id="GO:0006301">
    <property type="term" value="P:DNA damage tolerance"/>
    <property type="evidence" value="ECO:0007669"/>
    <property type="project" value="InterPro"/>
</dbReference>
<name>A0AAV9W152_9PEZI</name>
<comment type="similarity">
    <text evidence="4 17">Belongs to the RAD18 family.</text>
</comment>
<dbReference type="GO" id="GO:0006513">
    <property type="term" value="P:protein monoubiquitination"/>
    <property type="evidence" value="ECO:0007669"/>
    <property type="project" value="InterPro"/>
</dbReference>
<evidence type="ECO:0000256" key="13">
    <source>
        <dbReference type="ARBA" id="ARBA00023125"/>
    </source>
</evidence>
<evidence type="ECO:0000313" key="21">
    <source>
        <dbReference type="Proteomes" id="UP001370758"/>
    </source>
</evidence>
<dbReference type="EC" id="2.3.2.27" evidence="5 17"/>
<keyword evidence="12 17" id="KW-0862">Zinc</keyword>
<feature type="domain" description="RING-type" evidence="19">
    <location>
        <begin position="28"/>
        <end position="65"/>
    </location>
</feature>
<evidence type="ECO:0000256" key="7">
    <source>
        <dbReference type="ARBA" id="ARBA00022679"/>
    </source>
</evidence>
<evidence type="ECO:0000256" key="4">
    <source>
        <dbReference type="ARBA" id="ARBA00009506"/>
    </source>
</evidence>
<comment type="caution">
    <text evidence="20">The sequence shown here is derived from an EMBL/GenBank/DDBJ whole genome shotgun (WGS) entry which is preliminary data.</text>
</comment>
<keyword evidence="21" id="KW-1185">Reference proteome</keyword>
<dbReference type="GO" id="GO:0008270">
    <property type="term" value="F:zinc ion binding"/>
    <property type="evidence" value="ECO:0007669"/>
    <property type="project" value="UniProtKB-KW"/>
</dbReference>
<organism evidence="20 21">
    <name type="scientific">Arthrobotrys musiformis</name>
    <dbReference type="NCBI Taxonomy" id="47236"/>
    <lineage>
        <taxon>Eukaryota</taxon>
        <taxon>Fungi</taxon>
        <taxon>Dikarya</taxon>
        <taxon>Ascomycota</taxon>
        <taxon>Pezizomycotina</taxon>
        <taxon>Orbiliomycetes</taxon>
        <taxon>Orbiliales</taxon>
        <taxon>Orbiliaceae</taxon>
        <taxon>Arthrobotrys</taxon>
    </lineage>
</organism>
<evidence type="ECO:0000256" key="14">
    <source>
        <dbReference type="ARBA" id="ARBA00023204"/>
    </source>
</evidence>
<keyword evidence="15 17" id="KW-0539">Nucleus</keyword>
<dbReference type="GO" id="GO:0006281">
    <property type="term" value="P:DNA repair"/>
    <property type="evidence" value="ECO:0007669"/>
    <property type="project" value="UniProtKB-KW"/>
</dbReference>
<keyword evidence="11 17" id="KW-0833">Ubl conjugation pathway</keyword>
<evidence type="ECO:0000256" key="11">
    <source>
        <dbReference type="ARBA" id="ARBA00022786"/>
    </source>
</evidence>
<evidence type="ECO:0000256" key="9">
    <source>
        <dbReference type="ARBA" id="ARBA00022763"/>
    </source>
</evidence>
<evidence type="ECO:0000256" key="16">
    <source>
        <dbReference type="PROSITE-ProRule" id="PRU00175"/>
    </source>
</evidence>
<feature type="region of interest" description="Disordered" evidence="18">
    <location>
        <begin position="412"/>
        <end position="463"/>
    </location>
</feature>
<dbReference type="InterPro" id="IPR027370">
    <property type="entry name" value="Znf-RING_euk"/>
</dbReference>
<evidence type="ECO:0000256" key="15">
    <source>
        <dbReference type="ARBA" id="ARBA00023242"/>
    </source>
</evidence>
<keyword evidence="14 17" id="KW-0234">DNA repair</keyword>
<dbReference type="SMART" id="SM00184">
    <property type="entry name" value="RING"/>
    <property type="match status" value="1"/>
</dbReference>
<evidence type="ECO:0000256" key="17">
    <source>
        <dbReference type="RuleBase" id="RU368093"/>
    </source>
</evidence>
<sequence>MEEDFPDPTDWIQTPVPGLQALETSLRCQVCKELFTAPKVTSCGHTFCSLCIRRCLSTTSKCPICMKTDEEPRLRDNIVVSELVNSFNVIRKSLLETLVSKKEEEEARKQAEEEAQQGAKSRPKAEKRGSYDLDDDEIMEDAEPVHRPRGKRRRQDTTTSRLVREAEPPRRSTRTSSQRTNSKIESSQSIVIPDSDDDDEFQPIEEFSEDDFQSGSRAKRKTASRAPETPTKGSSLIDCPICFQPKDRSKIEAHVNRCIEKKGSPPPTPVRANGASSSTGTPLKRQSVSFANVSKSQHRPPYTAEEREKLRLPKGNSSLAKEADIRKKLRDIGIRCDLKGKDSKQVLWNRLQEWTNFWNANLDSDNPKTKIALIKDLETYEKNQLAQKPSVVQDKGFEREAWSNTHNTNFEHLTANARKTVSQKKENGVETEATKPPLGSVEGRQAGAETELSGIGSPETVEA</sequence>
<feature type="region of interest" description="Disordered" evidence="18">
    <location>
        <begin position="106"/>
        <end position="240"/>
    </location>
</feature>
<feature type="compositionally biased region" description="Basic and acidic residues" evidence="18">
    <location>
        <begin position="254"/>
        <end position="263"/>
    </location>
</feature>
<dbReference type="SUPFAM" id="SSF57850">
    <property type="entry name" value="RING/U-box"/>
    <property type="match status" value="1"/>
</dbReference>
<evidence type="ECO:0000256" key="12">
    <source>
        <dbReference type="ARBA" id="ARBA00022833"/>
    </source>
</evidence>
<evidence type="ECO:0000256" key="2">
    <source>
        <dbReference type="ARBA" id="ARBA00004123"/>
    </source>
</evidence>
<gene>
    <name evidence="20" type="primary">RAD18</name>
    <name evidence="20" type="ORF">TWF481_010100</name>
</gene>
<comment type="pathway">
    <text evidence="3 17">Protein modification; protein ubiquitination.</text>
</comment>
<dbReference type="InterPro" id="IPR001841">
    <property type="entry name" value="Znf_RING"/>
</dbReference>
<evidence type="ECO:0000256" key="8">
    <source>
        <dbReference type="ARBA" id="ARBA00022723"/>
    </source>
</evidence>
<comment type="subunit">
    <text evidence="17">Interacts with E2 UBC2, forming a complex with ubiquitin ligase activity.</text>
</comment>
<evidence type="ECO:0000256" key="6">
    <source>
        <dbReference type="ARBA" id="ARBA00015551"/>
    </source>
</evidence>
<dbReference type="EMBL" id="JAVHJL010000007">
    <property type="protein sequence ID" value="KAK6499744.1"/>
    <property type="molecule type" value="Genomic_DNA"/>
</dbReference>
<dbReference type="Gene3D" id="3.30.40.10">
    <property type="entry name" value="Zinc/RING finger domain, C3HC4 (zinc finger)"/>
    <property type="match status" value="1"/>
</dbReference>
<dbReference type="PANTHER" id="PTHR14134">
    <property type="entry name" value="E3 UBIQUITIN-PROTEIN LIGASE RAD18"/>
    <property type="match status" value="1"/>
</dbReference>
<feature type="compositionally biased region" description="Acidic residues" evidence="18">
    <location>
        <begin position="132"/>
        <end position="142"/>
    </location>
</feature>
<dbReference type="Proteomes" id="UP001370758">
    <property type="component" value="Unassembled WGS sequence"/>
</dbReference>
<dbReference type="NCBIfam" id="TIGR00599">
    <property type="entry name" value="rad18"/>
    <property type="match status" value="1"/>
</dbReference>
<evidence type="ECO:0000313" key="20">
    <source>
        <dbReference type="EMBL" id="KAK6499744.1"/>
    </source>
</evidence>
<keyword evidence="10 16" id="KW-0863">Zinc-finger</keyword>
<comment type="function">
    <text evidence="17">E3 RING-finger protein, member of the UBC2/RAD6 epistasis group. Associates to the E2 ubiquitin conjugating enzyme UBC2/RAD6 to form the UBC2-RAD18 ubiquitin ligase complex involved in postreplicative repair (PRR) of damaged DNA.</text>
</comment>
<dbReference type="GO" id="GO:0003697">
    <property type="term" value="F:single-stranded DNA binding"/>
    <property type="evidence" value="ECO:0007669"/>
    <property type="project" value="UniProtKB-UniRule"/>
</dbReference>
<dbReference type="GO" id="GO:0061630">
    <property type="term" value="F:ubiquitin protein ligase activity"/>
    <property type="evidence" value="ECO:0007669"/>
    <property type="project" value="UniProtKB-UniRule"/>
</dbReference>
<evidence type="ECO:0000259" key="19">
    <source>
        <dbReference type="PROSITE" id="PS50089"/>
    </source>
</evidence>
<keyword evidence="8 17" id="KW-0479">Metal-binding</keyword>
<evidence type="ECO:0000256" key="5">
    <source>
        <dbReference type="ARBA" id="ARBA00012483"/>
    </source>
</evidence>
<keyword evidence="7 17" id="KW-0808">Transferase</keyword>
<dbReference type="GO" id="GO:0097505">
    <property type="term" value="C:Rad6-Rad18 complex"/>
    <property type="evidence" value="ECO:0007669"/>
    <property type="project" value="TreeGrafter"/>
</dbReference>
<dbReference type="InterPro" id="IPR004580">
    <property type="entry name" value="Rad18_fungi"/>
</dbReference>
<comment type="subcellular location">
    <subcellularLocation>
        <location evidence="2 17">Nucleus</location>
    </subcellularLocation>
</comment>
<dbReference type="InterPro" id="IPR013083">
    <property type="entry name" value="Znf_RING/FYVE/PHD"/>
</dbReference>
<proteinExistence type="inferred from homology"/>
<dbReference type="AlphaFoldDB" id="A0AAV9W152"/>
<evidence type="ECO:0000256" key="18">
    <source>
        <dbReference type="SAM" id="MobiDB-lite"/>
    </source>
</evidence>
<feature type="compositionally biased region" description="Acidic residues" evidence="18">
    <location>
        <begin position="194"/>
        <end position="212"/>
    </location>
</feature>
<dbReference type="Pfam" id="PF13445">
    <property type="entry name" value="zf-RING_UBOX"/>
    <property type="match status" value="1"/>
</dbReference>
<protein>
    <recommendedName>
        <fullName evidence="6 17">Postreplication repair E3 ubiquitin-protein ligase RAD18</fullName>
        <ecNumber evidence="5 17">2.3.2.27</ecNumber>
    </recommendedName>
    <alternativeName>
        <fullName evidence="17">RING-type E3 ubiquitin transferase RAD18</fullName>
    </alternativeName>
</protein>
<reference evidence="20 21" key="1">
    <citation type="submission" date="2023-08" db="EMBL/GenBank/DDBJ databases">
        <authorList>
            <person name="Palmer J.M."/>
        </authorList>
    </citation>
    <scope>NUCLEOTIDE SEQUENCE [LARGE SCALE GENOMIC DNA]</scope>
    <source>
        <strain evidence="20 21">TWF481</strain>
    </source>
</reference>
<dbReference type="GO" id="GO:0005634">
    <property type="term" value="C:nucleus"/>
    <property type="evidence" value="ECO:0007669"/>
    <property type="project" value="UniProtKB-SubCell"/>
</dbReference>
<dbReference type="PROSITE" id="PS00518">
    <property type="entry name" value="ZF_RING_1"/>
    <property type="match status" value="1"/>
</dbReference>
<accession>A0AAV9W152</accession>
<keyword evidence="13 17" id="KW-0238">DNA-binding</keyword>
<keyword evidence="9 17" id="KW-0227">DNA damage</keyword>
<evidence type="ECO:0000256" key="1">
    <source>
        <dbReference type="ARBA" id="ARBA00000900"/>
    </source>
</evidence>
<feature type="compositionally biased region" description="Polar residues" evidence="18">
    <location>
        <begin position="274"/>
        <end position="295"/>
    </location>
</feature>